<feature type="compositionally biased region" description="Polar residues" evidence="1">
    <location>
        <begin position="304"/>
        <end position="317"/>
    </location>
</feature>
<evidence type="ECO:0000313" key="3">
    <source>
        <dbReference type="EMBL" id="POM63206.1"/>
    </source>
</evidence>
<dbReference type="CDD" id="cd17039">
    <property type="entry name" value="Ubl_ubiquitin_like"/>
    <property type="match status" value="1"/>
</dbReference>
<organism evidence="3 4">
    <name type="scientific">Phytophthora palmivora</name>
    <dbReference type="NCBI Taxonomy" id="4796"/>
    <lineage>
        <taxon>Eukaryota</taxon>
        <taxon>Sar</taxon>
        <taxon>Stramenopiles</taxon>
        <taxon>Oomycota</taxon>
        <taxon>Peronosporomycetes</taxon>
        <taxon>Peronosporales</taxon>
        <taxon>Peronosporaceae</taxon>
        <taxon>Phytophthora</taxon>
    </lineage>
</organism>
<feature type="region of interest" description="Disordered" evidence="1">
    <location>
        <begin position="286"/>
        <end position="317"/>
    </location>
</feature>
<evidence type="ECO:0000256" key="1">
    <source>
        <dbReference type="SAM" id="MobiDB-lite"/>
    </source>
</evidence>
<dbReference type="AlphaFoldDB" id="A0A2P4XCC1"/>
<dbReference type="Gene3D" id="3.10.20.90">
    <property type="entry name" value="Phosphatidylinositol 3-kinase Catalytic Subunit, Chain A, domain 1"/>
    <property type="match status" value="1"/>
</dbReference>
<comment type="caution">
    <text evidence="3">The sequence shown here is derived from an EMBL/GenBank/DDBJ whole genome shotgun (WGS) entry which is preliminary data.</text>
</comment>
<gene>
    <name evidence="3" type="ORF">PHPALM_27522</name>
</gene>
<sequence length="317" mass="35782">MVMPTTTLSVLWKDSNRRGLRGVVEIPISALSFENARISDLIEEFNHRTQGICREVESILLYGTRLSTERRLQAIIPDLKGSSPRLIATMQVPSADTFDKVVVTETLTDKRTLIPYMPRETVASFKNQLQDIEGIPASEQILAFNNTRLEDQRTLQSYNIKARSKIYLVWTLNGGYIPSRGILGSHYTSVLAKHDPVNAPRWRVAYEGLNIEGICKNRLCAAFRQMIIYPYQFESFNLVLEGCIQCPSCHLSVKPVTCGFYNCTWKFEGIRSHDEVSVSSAWKKASGNADNLRSMEKPSDFDQTKASFDSNQPGSRS</sequence>
<dbReference type="PANTHER" id="PTHR10666">
    <property type="entry name" value="UBIQUITIN"/>
    <property type="match status" value="1"/>
</dbReference>
<name>A0A2P4XCC1_9STRA</name>
<dbReference type="OrthoDB" id="428577at2759"/>
<dbReference type="Proteomes" id="UP000237271">
    <property type="component" value="Unassembled WGS sequence"/>
</dbReference>
<proteinExistence type="predicted"/>
<dbReference type="PROSITE" id="PS50053">
    <property type="entry name" value="UBIQUITIN_2"/>
    <property type="match status" value="1"/>
</dbReference>
<dbReference type="SMART" id="SM00213">
    <property type="entry name" value="UBQ"/>
    <property type="match status" value="1"/>
</dbReference>
<feature type="domain" description="Ubiquitin-like" evidence="2">
    <location>
        <begin position="102"/>
        <end position="175"/>
    </location>
</feature>
<dbReference type="InterPro" id="IPR019956">
    <property type="entry name" value="Ubiquitin_dom"/>
</dbReference>
<dbReference type="InterPro" id="IPR000626">
    <property type="entry name" value="Ubiquitin-like_dom"/>
</dbReference>
<dbReference type="InterPro" id="IPR029071">
    <property type="entry name" value="Ubiquitin-like_domsf"/>
</dbReference>
<evidence type="ECO:0000259" key="2">
    <source>
        <dbReference type="PROSITE" id="PS50053"/>
    </source>
</evidence>
<reference evidence="3 4" key="1">
    <citation type="journal article" date="2017" name="Genome Biol. Evol.">
        <title>Phytophthora megakarya and P. palmivora, closely related causal agents of cacao black pod rot, underwent increases in genome sizes and gene numbers by different mechanisms.</title>
        <authorList>
            <person name="Ali S.S."/>
            <person name="Shao J."/>
            <person name="Lary D.J."/>
            <person name="Kronmiller B."/>
            <person name="Shen D."/>
            <person name="Strem M.D."/>
            <person name="Amoako-Attah I."/>
            <person name="Akrofi A.Y."/>
            <person name="Begoude B.A."/>
            <person name="Ten Hoopen G.M."/>
            <person name="Coulibaly K."/>
            <person name="Kebe B.I."/>
            <person name="Melnick R.L."/>
            <person name="Guiltinan M.J."/>
            <person name="Tyler B.M."/>
            <person name="Meinhardt L.W."/>
            <person name="Bailey B.A."/>
        </authorList>
    </citation>
    <scope>NUCLEOTIDE SEQUENCE [LARGE SCALE GENOMIC DNA]</scope>
    <source>
        <strain evidence="4">sbr112.9</strain>
    </source>
</reference>
<evidence type="ECO:0000313" key="4">
    <source>
        <dbReference type="Proteomes" id="UP000237271"/>
    </source>
</evidence>
<keyword evidence="4" id="KW-1185">Reference proteome</keyword>
<dbReference type="EMBL" id="NCKW01015148">
    <property type="protein sequence ID" value="POM63206.1"/>
    <property type="molecule type" value="Genomic_DNA"/>
</dbReference>
<dbReference type="PRINTS" id="PR00348">
    <property type="entry name" value="UBIQUITIN"/>
</dbReference>
<dbReference type="InterPro" id="IPR050158">
    <property type="entry name" value="Ubiquitin_ubiquitin-like"/>
</dbReference>
<feature type="compositionally biased region" description="Basic and acidic residues" evidence="1">
    <location>
        <begin position="293"/>
        <end position="303"/>
    </location>
</feature>
<dbReference type="SUPFAM" id="SSF54236">
    <property type="entry name" value="Ubiquitin-like"/>
    <property type="match status" value="1"/>
</dbReference>
<protein>
    <recommendedName>
        <fullName evidence="2">Ubiquitin-like domain-containing protein</fullName>
    </recommendedName>
</protein>
<accession>A0A2P4XCC1</accession>
<dbReference type="Pfam" id="PF00240">
    <property type="entry name" value="ubiquitin"/>
    <property type="match status" value="1"/>
</dbReference>